<feature type="transmembrane region" description="Helical" evidence="22">
    <location>
        <begin position="536"/>
        <end position="559"/>
    </location>
</feature>
<evidence type="ECO:0000256" key="7">
    <source>
        <dbReference type="ARBA" id="ARBA00022692"/>
    </source>
</evidence>
<dbReference type="PROSITE" id="PS50011">
    <property type="entry name" value="PROTEIN_KINASE_DOM"/>
    <property type="match status" value="1"/>
</dbReference>
<comment type="catalytic activity">
    <reaction evidence="19">
        <text>L-seryl-[protein] + ATP = O-phospho-L-seryl-[protein] + ADP + H(+)</text>
        <dbReference type="Rhea" id="RHEA:17989"/>
        <dbReference type="Rhea" id="RHEA-COMP:9863"/>
        <dbReference type="Rhea" id="RHEA-COMP:11604"/>
        <dbReference type="ChEBI" id="CHEBI:15378"/>
        <dbReference type="ChEBI" id="CHEBI:29999"/>
        <dbReference type="ChEBI" id="CHEBI:30616"/>
        <dbReference type="ChEBI" id="CHEBI:83421"/>
        <dbReference type="ChEBI" id="CHEBI:456216"/>
        <dbReference type="EC" id="2.7.11.1"/>
    </reaction>
</comment>
<dbReference type="Gene3D" id="3.30.200.20">
    <property type="entry name" value="Phosphorylase Kinase, domain 1"/>
    <property type="match status" value="1"/>
</dbReference>
<dbReference type="PANTHER" id="PTHR47986:SF29">
    <property type="entry name" value="RECEPTOR PROTEIN KINASE TMK1"/>
    <property type="match status" value="1"/>
</dbReference>
<name>A0A3S3M8F3_9MAGN</name>
<feature type="region of interest" description="Disordered" evidence="21">
    <location>
        <begin position="966"/>
        <end position="988"/>
    </location>
</feature>
<evidence type="ECO:0000256" key="16">
    <source>
        <dbReference type="ARBA" id="ARBA00023170"/>
    </source>
</evidence>
<sequence length="988" mass="107073">MKVGIFRGKEEKPISEISPSSIFKMKVAIFRRKEEKPISEISPPSMIKMKVAFFLITVGFFISFVPVAESQTNGADVQAMQALSKNINGATALKWTDPDPCNWPQVGCETPGRITRIQIGNCGLAGTLPAELRNLTSLRRLELQNNGLSGPLPSLGGLSQLEILLLHNNSFSSIPSDFFSGLSSLQAVDVDKNPFSPWQIPESLKDAQTLVNFSANTANVTGPIPDFLGSSFPSFIHLGLAYNSLQGGLPTTFAESPMVSLWVNNQNGVKLSGGVDVIKNMTSLQQAWLQSNVFSGPLPEFPQSNPLQELNVRDNQITGIVPQSLISLPSLRKIVFANNPLQGEMPSFPKSVDSDLNETGTINRFCLSSPGKCDSRVDALLSIAKNLNYPVKLANDWEGNDPCNNWRGITCNGGDIIVINFQKMGFGGTISPDFVLFKSLQRLLLADNNLTGSIPPEIAKLPNLLELDVRNNNISGKVPSFNGNVKVETDGNPDIGKDTGGSSGSPGTSPAGGGTSGGRGNGNDEGGNKKSSNTTVIVGSIVGGGIGLCFVAGLAYCLYRRKQHKFGRVQSPHMTVIHPQHSGSDPDTVKITVTGANLNGGAASDTYSRTSSGPNDIHVVEAGHMVISIQVLRNVTNNFSEENILGRGGFGTVYKGELHDGTKIAVKRMESGVISGKGLNEFKSEIAVLTKVRHRHLVALLGYCLDGNERLLVYEYMPQGTLSRFLFDWKEEGLKPLEWMKRLSIALDVARGVEYLHSLAHQSFIHRDLKPSNILLGDDMKAKVADFGLVRLAPDGKCSVETRLAGTFGYLAPEYAVTGRVTTKSDVFSFGVILMELITGRRALDESQPEENMHLVTWFRRMQINKETFQKIIDSTIDLTEETLTSINTVAELAGHCCAREAYQRPDMGHAVNVLSSLVDVWKPTDPDSEDIYGIDLDMTLPQALKKWQAFEDGSATSSFLASMDNTQTSIPTRPSGFADSFTSADGR</sequence>
<dbReference type="STRING" id="337451.A0A3S3M8F3"/>
<feature type="region of interest" description="Disordered" evidence="21">
    <location>
        <begin position="480"/>
        <end position="532"/>
    </location>
</feature>
<keyword evidence="4" id="KW-0723">Serine/threonine-protein kinase</keyword>
<evidence type="ECO:0000256" key="3">
    <source>
        <dbReference type="ARBA" id="ARBA00012513"/>
    </source>
</evidence>
<dbReference type="AlphaFoldDB" id="A0A3S3M8F3"/>
<dbReference type="Pfam" id="PF00560">
    <property type="entry name" value="LRR_1"/>
    <property type="match status" value="1"/>
</dbReference>
<keyword evidence="9" id="KW-0677">Repeat</keyword>
<keyword evidence="7 22" id="KW-0812">Transmembrane</keyword>
<dbReference type="SMART" id="SM00220">
    <property type="entry name" value="S_TKc"/>
    <property type="match status" value="1"/>
</dbReference>
<keyword evidence="14 22" id="KW-0472">Membrane</keyword>
<keyword evidence="11 24" id="KW-0418">Kinase</keyword>
<dbReference type="SUPFAM" id="SSF56112">
    <property type="entry name" value="Protein kinase-like (PK-like)"/>
    <property type="match status" value="1"/>
</dbReference>
<dbReference type="OrthoDB" id="1607253at2759"/>
<evidence type="ECO:0000256" key="17">
    <source>
        <dbReference type="ARBA" id="ARBA00023180"/>
    </source>
</evidence>
<dbReference type="InterPro" id="IPR025875">
    <property type="entry name" value="Leu-rich_rpt_4"/>
</dbReference>
<dbReference type="GO" id="GO:0004674">
    <property type="term" value="F:protein serine/threonine kinase activity"/>
    <property type="evidence" value="ECO:0007669"/>
    <property type="project" value="UniProtKB-KW"/>
</dbReference>
<dbReference type="FunFam" id="1.10.510.10:FF:000198">
    <property type="entry name" value="receptor protein kinase TMK1"/>
    <property type="match status" value="1"/>
</dbReference>
<evidence type="ECO:0000256" key="2">
    <source>
        <dbReference type="ARBA" id="ARBA00008684"/>
    </source>
</evidence>
<evidence type="ECO:0000259" key="23">
    <source>
        <dbReference type="PROSITE" id="PS50011"/>
    </source>
</evidence>
<evidence type="ECO:0000256" key="6">
    <source>
        <dbReference type="ARBA" id="ARBA00022679"/>
    </source>
</evidence>
<dbReference type="Gene3D" id="3.80.10.10">
    <property type="entry name" value="Ribonuclease Inhibitor"/>
    <property type="match status" value="2"/>
</dbReference>
<accession>A0A3S3M8F3</accession>
<dbReference type="GO" id="GO:0005524">
    <property type="term" value="F:ATP binding"/>
    <property type="evidence" value="ECO:0007669"/>
    <property type="project" value="UniProtKB-UniRule"/>
</dbReference>
<dbReference type="SMART" id="SM00369">
    <property type="entry name" value="LRR_TYP"/>
    <property type="match status" value="4"/>
</dbReference>
<dbReference type="InterPro" id="IPR013210">
    <property type="entry name" value="LRR_N_plant-typ"/>
</dbReference>
<dbReference type="InterPro" id="IPR001245">
    <property type="entry name" value="Ser-Thr/Tyr_kinase_cat_dom"/>
</dbReference>
<evidence type="ECO:0000256" key="12">
    <source>
        <dbReference type="ARBA" id="ARBA00022840"/>
    </source>
</evidence>
<evidence type="ECO:0000256" key="8">
    <source>
        <dbReference type="ARBA" id="ARBA00022729"/>
    </source>
</evidence>
<keyword evidence="16 24" id="KW-0675">Receptor</keyword>
<dbReference type="Proteomes" id="UP000283530">
    <property type="component" value="Unassembled WGS sequence"/>
</dbReference>
<dbReference type="FunFam" id="3.80.10.10:FF:000190">
    <property type="entry name" value="Receptor-like kinase TMK4"/>
    <property type="match status" value="1"/>
</dbReference>
<keyword evidence="15" id="KW-1015">Disulfide bond</keyword>
<keyword evidence="10 20" id="KW-0547">Nucleotide-binding</keyword>
<dbReference type="EMBL" id="QPKB01000001">
    <property type="protein sequence ID" value="RWR75094.1"/>
    <property type="molecule type" value="Genomic_DNA"/>
</dbReference>
<dbReference type="Gene3D" id="1.10.510.10">
    <property type="entry name" value="Transferase(Phosphotransferase) domain 1"/>
    <property type="match status" value="1"/>
</dbReference>
<evidence type="ECO:0000256" key="19">
    <source>
        <dbReference type="ARBA" id="ARBA00048679"/>
    </source>
</evidence>
<keyword evidence="5" id="KW-0433">Leucine-rich repeat</keyword>
<dbReference type="PROSITE" id="PS00107">
    <property type="entry name" value="PROTEIN_KINASE_ATP"/>
    <property type="match status" value="1"/>
</dbReference>
<keyword evidence="12 20" id="KW-0067">ATP-binding</keyword>
<evidence type="ECO:0000256" key="14">
    <source>
        <dbReference type="ARBA" id="ARBA00023136"/>
    </source>
</evidence>
<dbReference type="CDD" id="cd14066">
    <property type="entry name" value="STKc_IRAK"/>
    <property type="match status" value="1"/>
</dbReference>
<dbReference type="InterPro" id="IPR011009">
    <property type="entry name" value="Kinase-like_dom_sf"/>
</dbReference>
<keyword evidence="13 22" id="KW-1133">Transmembrane helix</keyword>
<evidence type="ECO:0000256" key="11">
    <source>
        <dbReference type="ARBA" id="ARBA00022777"/>
    </source>
</evidence>
<evidence type="ECO:0000256" key="1">
    <source>
        <dbReference type="ARBA" id="ARBA00004167"/>
    </source>
</evidence>
<evidence type="ECO:0000256" key="9">
    <source>
        <dbReference type="ARBA" id="ARBA00022737"/>
    </source>
</evidence>
<keyword evidence="8" id="KW-0732">Signal</keyword>
<evidence type="ECO:0000256" key="15">
    <source>
        <dbReference type="ARBA" id="ARBA00023157"/>
    </source>
</evidence>
<dbReference type="Pfam" id="PF12799">
    <property type="entry name" value="LRR_4"/>
    <property type="match status" value="1"/>
</dbReference>
<feature type="compositionally biased region" description="Gly residues" evidence="21">
    <location>
        <begin position="498"/>
        <end position="525"/>
    </location>
</feature>
<gene>
    <name evidence="24" type="ORF">CKAN_00345900</name>
</gene>
<evidence type="ECO:0000256" key="4">
    <source>
        <dbReference type="ARBA" id="ARBA00022527"/>
    </source>
</evidence>
<dbReference type="FunFam" id="3.30.200.20:FF:000226">
    <property type="entry name" value="receptor protein kinase TMK1"/>
    <property type="match status" value="1"/>
</dbReference>
<keyword evidence="25" id="KW-1185">Reference proteome</keyword>
<feature type="domain" description="Protein kinase" evidence="23">
    <location>
        <begin position="639"/>
        <end position="919"/>
    </location>
</feature>
<reference evidence="24 25" key="1">
    <citation type="journal article" date="2019" name="Nat. Plants">
        <title>Stout camphor tree genome fills gaps in understanding of flowering plant genome evolution.</title>
        <authorList>
            <person name="Chaw S.M."/>
            <person name="Liu Y.C."/>
            <person name="Wu Y.W."/>
            <person name="Wang H.Y."/>
            <person name="Lin C.I."/>
            <person name="Wu C.S."/>
            <person name="Ke H.M."/>
            <person name="Chang L.Y."/>
            <person name="Hsu C.Y."/>
            <person name="Yang H.T."/>
            <person name="Sudianto E."/>
            <person name="Hsu M.H."/>
            <person name="Wu K.P."/>
            <person name="Wang L.N."/>
            <person name="Leebens-Mack J.H."/>
            <person name="Tsai I.J."/>
        </authorList>
    </citation>
    <scope>NUCLEOTIDE SEQUENCE [LARGE SCALE GENOMIC DNA]</scope>
    <source>
        <strain evidence="25">cv. Chaw 1501</strain>
        <tissue evidence="24">Young leaves</tissue>
    </source>
</reference>
<proteinExistence type="inferred from homology"/>
<comment type="caution">
    <text evidence="24">The sequence shown here is derived from an EMBL/GenBank/DDBJ whole genome shotgun (WGS) entry which is preliminary data.</text>
</comment>
<evidence type="ECO:0000256" key="13">
    <source>
        <dbReference type="ARBA" id="ARBA00022989"/>
    </source>
</evidence>
<dbReference type="InterPro" id="IPR008271">
    <property type="entry name" value="Ser/Thr_kinase_AS"/>
</dbReference>
<evidence type="ECO:0000256" key="20">
    <source>
        <dbReference type="PROSITE-ProRule" id="PRU10141"/>
    </source>
</evidence>
<dbReference type="Pfam" id="PF07714">
    <property type="entry name" value="PK_Tyr_Ser-Thr"/>
    <property type="match status" value="1"/>
</dbReference>
<dbReference type="InterPro" id="IPR003591">
    <property type="entry name" value="Leu-rich_rpt_typical-subtyp"/>
</dbReference>
<dbReference type="SUPFAM" id="SSF52058">
    <property type="entry name" value="L domain-like"/>
    <property type="match status" value="1"/>
</dbReference>
<organism evidence="24 25">
    <name type="scientific">Cinnamomum micranthum f. kanehirae</name>
    <dbReference type="NCBI Taxonomy" id="337451"/>
    <lineage>
        <taxon>Eukaryota</taxon>
        <taxon>Viridiplantae</taxon>
        <taxon>Streptophyta</taxon>
        <taxon>Embryophyta</taxon>
        <taxon>Tracheophyta</taxon>
        <taxon>Spermatophyta</taxon>
        <taxon>Magnoliopsida</taxon>
        <taxon>Magnoliidae</taxon>
        <taxon>Laurales</taxon>
        <taxon>Lauraceae</taxon>
        <taxon>Cinnamomum</taxon>
    </lineage>
</organism>
<keyword evidence="17" id="KW-0325">Glycoprotein</keyword>
<dbReference type="InterPro" id="IPR032675">
    <property type="entry name" value="LRR_dom_sf"/>
</dbReference>
<comment type="subcellular location">
    <subcellularLocation>
        <location evidence="1">Membrane</location>
        <topology evidence="1">Single-pass membrane protein</topology>
    </subcellularLocation>
</comment>
<comment type="similarity">
    <text evidence="2">Belongs to the protein kinase superfamily. Ser/Thr protein kinase family.</text>
</comment>
<evidence type="ECO:0000313" key="24">
    <source>
        <dbReference type="EMBL" id="RWR75094.1"/>
    </source>
</evidence>
<dbReference type="InterPro" id="IPR001611">
    <property type="entry name" value="Leu-rich_rpt"/>
</dbReference>
<comment type="catalytic activity">
    <reaction evidence="18">
        <text>L-threonyl-[protein] + ATP = O-phospho-L-threonyl-[protein] + ADP + H(+)</text>
        <dbReference type="Rhea" id="RHEA:46608"/>
        <dbReference type="Rhea" id="RHEA-COMP:11060"/>
        <dbReference type="Rhea" id="RHEA-COMP:11605"/>
        <dbReference type="ChEBI" id="CHEBI:15378"/>
        <dbReference type="ChEBI" id="CHEBI:30013"/>
        <dbReference type="ChEBI" id="CHEBI:30616"/>
        <dbReference type="ChEBI" id="CHEBI:61977"/>
        <dbReference type="ChEBI" id="CHEBI:456216"/>
        <dbReference type="EC" id="2.7.11.1"/>
    </reaction>
</comment>
<dbReference type="PANTHER" id="PTHR47986">
    <property type="entry name" value="OSJNBA0070M12.3 PROTEIN"/>
    <property type="match status" value="1"/>
</dbReference>
<dbReference type="EC" id="2.7.11.1" evidence="3"/>
<evidence type="ECO:0000256" key="21">
    <source>
        <dbReference type="SAM" id="MobiDB-lite"/>
    </source>
</evidence>
<dbReference type="InterPro" id="IPR017441">
    <property type="entry name" value="Protein_kinase_ATP_BS"/>
</dbReference>
<dbReference type="Pfam" id="PF08263">
    <property type="entry name" value="LRRNT_2"/>
    <property type="match status" value="2"/>
</dbReference>
<dbReference type="InterPro" id="IPR052422">
    <property type="entry name" value="Auxin_Ser/Thr_Kinase"/>
</dbReference>
<dbReference type="InterPro" id="IPR000719">
    <property type="entry name" value="Prot_kinase_dom"/>
</dbReference>
<dbReference type="GO" id="GO:0016020">
    <property type="term" value="C:membrane"/>
    <property type="evidence" value="ECO:0007669"/>
    <property type="project" value="UniProtKB-SubCell"/>
</dbReference>
<dbReference type="PROSITE" id="PS00108">
    <property type="entry name" value="PROTEIN_KINASE_ST"/>
    <property type="match status" value="1"/>
</dbReference>
<evidence type="ECO:0000256" key="18">
    <source>
        <dbReference type="ARBA" id="ARBA00047899"/>
    </source>
</evidence>
<dbReference type="FunFam" id="3.80.10.10:FF:000129">
    <property type="entry name" value="Leucine-rich repeat receptor-like kinase"/>
    <property type="match status" value="1"/>
</dbReference>
<feature type="binding site" evidence="20">
    <location>
        <position position="667"/>
    </location>
    <ligand>
        <name>ATP</name>
        <dbReference type="ChEBI" id="CHEBI:30616"/>
    </ligand>
</feature>
<keyword evidence="6" id="KW-0808">Transferase</keyword>
<evidence type="ECO:0000256" key="22">
    <source>
        <dbReference type="SAM" id="Phobius"/>
    </source>
</evidence>
<evidence type="ECO:0000256" key="10">
    <source>
        <dbReference type="ARBA" id="ARBA00022741"/>
    </source>
</evidence>
<evidence type="ECO:0000313" key="25">
    <source>
        <dbReference type="Proteomes" id="UP000283530"/>
    </source>
</evidence>
<evidence type="ECO:0000256" key="5">
    <source>
        <dbReference type="ARBA" id="ARBA00022614"/>
    </source>
</evidence>
<protein>
    <recommendedName>
        <fullName evidence="3">non-specific serine/threonine protein kinase</fullName>
        <ecNumber evidence="3">2.7.11.1</ecNumber>
    </recommendedName>
</protein>